<feature type="compositionally biased region" description="Acidic residues" evidence="1">
    <location>
        <begin position="155"/>
        <end position="164"/>
    </location>
</feature>
<gene>
    <name evidence="3" type="ORF">ATO8_02215</name>
</gene>
<feature type="signal peptide" evidence="2">
    <location>
        <begin position="1"/>
        <end position="23"/>
    </location>
</feature>
<accession>W4HPQ8</accession>
<feature type="compositionally biased region" description="Low complexity" evidence="1">
    <location>
        <begin position="80"/>
        <end position="90"/>
    </location>
</feature>
<comment type="caution">
    <text evidence="3">The sequence shown here is derived from an EMBL/GenBank/DDBJ whole genome shotgun (WGS) entry which is preliminary data.</text>
</comment>
<sequence length="164" mass="16275">MTNRTFAFAAAGLLGLGATAVSAQTSGYEDLTCAQFRGLSTQQQGEVLGGAPNIAAVNQYCDANTEGMVADAMADGMESGTEIGGAIETTTDTDDETALEERETYTDGDIGAGTVASDPVSSDQGTATTGTATGTTSQPVSPGSVGSDNVASPESELEGADTGD</sequence>
<protein>
    <submittedName>
        <fullName evidence="3">Uncharacterized protein</fullName>
    </submittedName>
</protein>
<feature type="compositionally biased region" description="Polar residues" evidence="1">
    <location>
        <begin position="137"/>
        <end position="152"/>
    </location>
</feature>
<evidence type="ECO:0000256" key="1">
    <source>
        <dbReference type="SAM" id="MobiDB-lite"/>
    </source>
</evidence>
<dbReference type="Proteomes" id="UP000019063">
    <property type="component" value="Unassembled WGS sequence"/>
</dbReference>
<evidence type="ECO:0000313" key="3">
    <source>
        <dbReference type="EMBL" id="ETW14684.1"/>
    </source>
</evidence>
<name>W4HPQ8_9RHOB</name>
<keyword evidence="4" id="KW-1185">Reference proteome</keyword>
<feature type="compositionally biased region" description="Low complexity" evidence="1">
    <location>
        <begin position="125"/>
        <end position="136"/>
    </location>
</feature>
<feature type="region of interest" description="Disordered" evidence="1">
    <location>
        <begin position="80"/>
        <end position="164"/>
    </location>
</feature>
<evidence type="ECO:0000313" key="4">
    <source>
        <dbReference type="Proteomes" id="UP000019063"/>
    </source>
</evidence>
<dbReference type="AlphaFoldDB" id="W4HPQ8"/>
<dbReference type="RefSeq" id="WP_043841626.1">
    <property type="nucleotide sequence ID" value="NZ_AQQW01000001.1"/>
</dbReference>
<proteinExistence type="predicted"/>
<feature type="chain" id="PRO_5004843420" evidence="2">
    <location>
        <begin position="24"/>
        <end position="164"/>
    </location>
</feature>
<keyword evidence="2" id="KW-0732">Signal</keyword>
<organism evidence="3 4">
    <name type="scientific">Roseivivax marinus</name>
    <dbReference type="NCBI Taxonomy" id="1379903"/>
    <lineage>
        <taxon>Bacteria</taxon>
        <taxon>Pseudomonadati</taxon>
        <taxon>Pseudomonadota</taxon>
        <taxon>Alphaproteobacteria</taxon>
        <taxon>Rhodobacterales</taxon>
        <taxon>Roseobacteraceae</taxon>
        <taxon>Roseivivax</taxon>
    </lineage>
</organism>
<reference evidence="3 4" key="1">
    <citation type="journal article" date="2014" name="Antonie Van Leeuwenhoek">
        <title>Roseivivax atlanticus sp. nov., isolated from surface seawater of the Atlantic Ocean.</title>
        <authorList>
            <person name="Li G."/>
            <person name="Lai Q."/>
            <person name="Liu X."/>
            <person name="Sun F."/>
            <person name="Shao Z."/>
        </authorList>
    </citation>
    <scope>NUCLEOTIDE SEQUENCE [LARGE SCALE GENOMIC DNA]</scope>
    <source>
        <strain evidence="3 4">22II-s10s</strain>
    </source>
</reference>
<dbReference type="EMBL" id="AQQW01000001">
    <property type="protein sequence ID" value="ETW14684.1"/>
    <property type="molecule type" value="Genomic_DNA"/>
</dbReference>
<evidence type="ECO:0000256" key="2">
    <source>
        <dbReference type="SAM" id="SignalP"/>
    </source>
</evidence>